<evidence type="ECO:0000256" key="9">
    <source>
        <dbReference type="ARBA" id="ARBA00023015"/>
    </source>
</evidence>
<evidence type="ECO:0000256" key="4">
    <source>
        <dbReference type="ARBA" id="ARBA00022723"/>
    </source>
</evidence>
<name>V5GN51_ANOGL</name>
<evidence type="ECO:0000256" key="3">
    <source>
        <dbReference type="ARBA" id="ARBA00022491"/>
    </source>
</evidence>
<dbReference type="AlphaFoldDB" id="V5GN51"/>
<dbReference type="Gene3D" id="2.60.120.650">
    <property type="entry name" value="Cupin"/>
    <property type="match status" value="1"/>
</dbReference>
<dbReference type="GO" id="GO:0008168">
    <property type="term" value="F:methyltransferase activity"/>
    <property type="evidence" value="ECO:0007669"/>
    <property type="project" value="UniProtKB-KW"/>
</dbReference>
<comment type="cofactor">
    <cofactor evidence="14">
        <name>Fe(2+)</name>
        <dbReference type="ChEBI" id="CHEBI:29033"/>
    </cofactor>
    <text evidence="14">Binds 1 Fe(2+) ion per subunit.</text>
</comment>
<dbReference type="EC" id="1.14.11.27" evidence="14"/>
<keyword evidence="9 14" id="KW-0805">Transcription regulation</keyword>
<gene>
    <name evidence="16" type="primary">NO66</name>
</gene>
<keyword evidence="8 14" id="KW-0408">Iron</keyword>
<evidence type="ECO:0000256" key="7">
    <source>
        <dbReference type="ARBA" id="ARBA00023002"/>
    </source>
</evidence>
<dbReference type="FunFam" id="3.90.930.40:FF:000001">
    <property type="entry name" value="ribosomal oxygenase 1 isoform X1"/>
    <property type="match status" value="1"/>
</dbReference>
<dbReference type="PANTHER" id="PTHR13096:SF8">
    <property type="entry name" value="RIBOSOMAL OXYGENASE 1"/>
    <property type="match status" value="1"/>
</dbReference>
<evidence type="ECO:0000256" key="1">
    <source>
        <dbReference type="ARBA" id="ARBA00004123"/>
    </source>
</evidence>
<dbReference type="GO" id="GO:0140680">
    <property type="term" value="F:histone H3K36me/H3K36me2 demethylase activity"/>
    <property type="evidence" value="ECO:0007669"/>
    <property type="project" value="UniProtKB-EC"/>
</dbReference>
<dbReference type="GO" id="GO:0005730">
    <property type="term" value="C:nucleolus"/>
    <property type="evidence" value="ECO:0007669"/>
    <property type="project" value="TreeGrafter"/>
</dbReference>
<dbReference type="Gene3D" id="3.90.930.40">
    <property type="match status" value="1"/>
</dbReference>
<accession>V5GN51</accession>
<evidence type="ECO:0000256" key="6">
    <source>
        <dbReference type="ARBA" id="ARBA00022964"/>
    </source>
</evidence>
<dbReference type="InterPro" id="IPR003347">
    <property type="entry name" value="JmjC_dom"/>
</dbReference>
<dbReference type="InterPro" id="IPR039994">
    <property type="entry name" value="NO66-like"/>
</dbReference>
<dbReference type="SUPFAM" id="SSF51197">
    <property type="entry name" value="Clavaminate synthase-like"/>
    <property type="match status" value="1"/>
</dbReference>
<evidence type="ECO:0000256" key="11">
    <source>
        <dbReference type="ARBA" id="ARBA00023242"/>
    </source>
</evidence>
<proteinExistence type="inferred from homology"/>
<sequence>MEVTLNAGDLLYFPRGTIHEGRTDPESHSFHITVSVYQHTAYVDLLEHILPDALQRAAAESVEFRQGLPLNYLKHLGCVNSDSQTKERADVTNKVQSLMMTLISYADVDQAADKLGRKFMYDSMPPVLAKKEIRHTSKLDGDFMKSGKIFNRVEVGMDTQVRLLRYHCLRLVVEEDTVKLYYNTDNAKVYHGEEEQFLVISNELTPCIKKLQNSYPEFVAVEDLPNEDGIQKAQLVADLWERGLLVTNGPLLPISDESGDEDD</sequence>
<dbReference type="EMBL" id="GALX01002932">
    <property type="protein sequence ID" value="JAB65534.1"/>
    <property type="molecule type" value="Transcribed_RNA"/>
</dbReference>
<evidence type="ECO:0000256" key="13">
    <source>
        <dbReference type="ARBA" id="ARBA00047915"/>
    </source>
</evidence>
<evidence type="ECO:0000313" key="16">
    <source>
        <dbReference type="EMBL" id="JAB65534.1"/>
    </source>
</evidence>
<evidence type="ECO:0000256" key="14">
    <source>
        <dbReference type="RuleBase" id="RU366061"/>
    </source>
</evidence>
<dbReference type="GO" id="GO:0005506">
    <property type="term" value="F:iron ion binding"/>
    <property type="evidence" value="ECO:0007669"/>
    <property type="project" value="UniProtKB-UniRule"/>
</dbReference>
<keyword evidence="16" id="KW-0489">Methyltransferase</keyword>
<comment type="catalytic activity">
    <reaction evidence="13 14">
        <text>N(6),N(6)-dimethyl-L-lysyl(36)-[histone H3] + 2 2-oxoglutarate + 2 O2 = L-lysyl(36)-[histone H3] + 2 formaldehyde + 2 succinate + 2 CO2</text>
        <dbReference type="Rhea" id="RHEA:42032"/>
        <dbReference type="Rhea" id="RHEA-COMP:9785"/>
        <dbReference type="Rhea" id="RHEA-COMP:9787"/>
        <dbReference type="ChEBI" id="CHEBI:15379"/>
        <dbReference type="ChEBI" id="CHEBI:16526"/>
        <dbReference type="ChEBI" id="CHEBI:16810"/>
        <dbReference type="ChEBI" id="CHEBI:16842"/>
        <dbReference type="ChEBI" id="CHEBI:29969"/>
        <dbReference type="ChEBI" id="CHEBI:30031"/>
        <dbReference type="ChEBI" id="CHEBI:61976"/>
        <dbReference type="EC" id="1.14.11.27"/>
    </reaction>
</comment>
<dbReference type="Gene3D" id="1.10.10.1500">
    <property type="entry name" value="JmjC domain-containing ribosomal oxygenase (ROX), dimer domain"/>
    <property type="match status" value="1"/>
</dbReference>
<comment type="similarity">
    <text evidence="2">Belongs to the ROX family. NO66 subfamily.</text>
</comment>
<keyword evidence="4 14" id="KW-0479">Metal-binding</keyword>
<evidence type="ECO:0000256" key="12">
    <source>
        <dbReference type="ARBA" id="ARBA00025670"/>
    </source>
</evidence>
<dbReference type="GO" id="GO:0032259">
    <property type="term" value="P:methylation"/>
    <property type="evidence" value="ECO:0007669"/>
    <property type="project" value="UniProtKB-KW"/>
</dbReference>
<keyword evidence="3" id="KW-0678">Repressor</keyword>
<comment type="function">
    <text evidence="12">Oxygenase that can act as both a histone lysine demethylase and a ribosomal histidine hydroxylase. Specifically demethylates 'Lys-4' (H3K4me) and 'Lys-36' (H3K36me) of histone H3, thereby playing a central role in histone code.</text>
</comment>
<keyword evidence="5" id="KW-0156">Chromatin regulator</keyword>
<dbReference type="PANTHER" id="PTHR13096">
    <property type="entry name" value="MINA53 MYC INDUCED NUCLEAR ANTIGEN"/>
    <property type="match status" value="1"/>
</dbReference>
<keyword evidence="11 14" id="KW-0539">Nucleus</keyword>
<dbReference type="PROSITE" id="PS51184">
    <property type="entry name" value="JMJC"/>
    <property type="match status" value="1"/>
</dbReference>
<dbReference type="Pfam" id="PF08007">
    <property type="entry name" value="JmjC_2"/>
    <property type="match status" value="1"/>
</dbReference>
<keyword evidence="6 14" id="KW-0223">Dioxygenase</keyword>
<keyword evidence="10 14" id="KW-0804">Transcription</keyword>
<dbReference type="GO" id="GO:0032453">
    <property type="term" value="F:histone H3K4 demethylase activity"/>
    <property type="evidence" value="ECO:0007669"/>
    <property type="project" value="TreeGrafter"/>
</dbReference>
<evidence type="ECO:0000259" key="15">
    <source>
        <dbReference type="PROSITE" id="PS51184"/>
    </source>
</evidence>
<feature type="domain" description="JmjC" evidence="15">
    <location>
        <begin position="1"/>
        <end position="53"/>
    </location>
</feature>
<comment type="subcellular location">
    <subcellularLocation>
        <location evidence="1 14">Nucleus</location>
    </subcellularLocation>
</comment>
<dbReference type="InterPro" id="IPR049043">
    <property type="entry name" value="WHD_RIOX1"/>
</dbReference>
<dbReference type="Pfam" id="PF21233">
    <property type="entry name" value="WHD_RIOX1"/>
    <property type="match status" value="1"/>
</dbReference>
<protein>
    <recommendedName>
        <fullName evidence="14">Bifunctional lysine-specific demethylase and histidyl-hydroxylase</fullName>
        <ecNumber evidence="14">1.14.11.27</ecNumber>
    </recommendedName>
</protein>
<reference evidence="16" key="1">
    <citation type="submission" date="2013-07" db="EMBL/GenBank/DDBJ databases">
        <title>Midgut Transcriptome Profiling of Anoplphora glabripennis, a Lignocellulose Degrading, Wood-Boring Cerambycid.</title>
        <authorList>
            <person name="Scully E.D."/>
            <person name="Hoover K."/>
            <person name="Carlson J.E."/>
            <person name="Tien M."/>
            <person name="Geib S.M."/>
        </authorList>
    </citation>
    <scope>NUCLEOTIDE SEQUENCE</scope>
</reference>
<keyword evidence="16" id="KW-0808">Transferase</keyword>
<keyword evidence="7 14" id="KW-0560">Oxidoreductase</keyword>
<evidence type="ECO:0000256" key="2">
    <source>
        <dbReference type="ARBA" id="ARBA00010309"/>
    </source>
</evidence>
<evidence type="ECO:0000256" key="8">
    <source>
        <dbReference type="ARBA" id="ARBA00023004"/>
    </source>
</evidence>
<dbReference type="FunFam" id="1.10.10.1500:FF:000001">
    <property type="entry name" value="ribosomal oxygenase 1 isoform X1"/>
    <property type="match status" value="1"/>
</dbReference>
<organism evidence="16">
    <name type="scientific">Anoplophora glabripennis</name>
    <name type="common">Asian longhorn beetle</name>
    <name type="synonym">Anoplophora nobilis</name>
    <dbReference type="NCBI Taxonomy" id="217634"/>
    <lineage>
        <taxon>Eukaryota</taxon>
        <taxon>Metazoa</taxon>
        <taxon>Ecdysozoa</taxon>
        <taxon>Arthropoda</taxon>
        <taxon>Hexapoda</taxon>
        <taxon>Insecta</taxon>
        <taxon>Pterygota</taxon>
        <taxon>Neoptera</taxon>
        <taxon>Endopterygota</taxon>
        <taxon>Coleoptera</taxon>
        <taxon>Polyphaga</taxon>
        <taxon>Cucujiformia</taxon>
        <taxon>Chrysomeloidea</taxon>
        <taxon>Cerambycidae</taxon>
        <taxon>Lamiinae</taxon>
        <taxon>Lamiini</taxon>
        <taxon>Anoplophora</taxon>
    </lineage>
</organism>
<evidence type="ECO:0000256" key="10">
    <source>
        <dbReference type="ARBA" id="ARBA00023163"/>
    </source>
</evidence>
<evidence type="ECO:0000256" key="5">
    <source>
        <dbReference type="ARBA" id="ARBA00022853"/>
    </source>
</evidence>